<accession>A0A0E0GLW0</accession>
<reference evidence="2" key="2">
    <citation type="submission" date="2018-04" db="EMBL/GenBank/DDBJ databases">
        <title>OnivRS2 (Oryza nivara Reference Sequence Version 2).</title>
        <authorList>
            <person name="Zhang J."/>
            <person name="Kudrna D."/>
            <person name="Lee S."/>
            <person name="Talag J."/>
            <person name="Rajasekar S."/>
            <person name="Welchert J."/>
            <person name="Hsing Y.-I."/>
            <person name="Wing R.A."/>
        </authorList>
    </citation>
    <scope>NUCLEOTIDE SEQUENCE [LARGE SCALE GENOMIC DNA]</scope>
    <source>
        <strain evidence="2">SL10</strain>
    </source>
</reference>
<sequence>MVESAARVRLTGPRTRFSLPPSPSLPSPQRNEISINLSSIPASSLSLPPHPHLIVATPRGKKKAIAPIRFPPPPHFPRRLRKAKPLPAAPIAPPQPQNCSEGSLI</sequence>
<proteinExistence type="predicted"/>
<name>A0A0E0GLW0_ORYNI</name>
<dbReference type="HOGENOM" id="CLU_2240935_0_0_1"/>
<dbReference type="Gramene" id="ONIVA03G17050.2">
    <property type="protein sequence ID" value="ONIVA03G17050.2"/>
    <property type="gene ID" value="ONIVA03G17050"/>
</dbReference>
<evidence type="ECO:0000313" key="3">
    <source>
        <dbReference type="Proteomes" id="UP000006591"/>
    </source>
</evidence>
<evidence type="ECO:0000313" key="2">
    <source>
        <dbReference type="EnsemblPlants" id="ONIVA03G17050.2"/>
    </source>
</evidence>
<dbReference type="AlphaFoldDB" id="A0A0E0GLW0"/>
<dbReference type="EnsemblPlants" id="ONIVA03G17050.2">
    <property type="protein sequence ID" value="ONIVA03G17050.2"/>
    <property type="gene ID" value="ONIVA03G17050"/>
</dbReference>
<protein>
    <submittedName>
        <fullName evidence="2">Uncharacterized protein</fullName>
    </submittedName>
</protein>
<feature type="region of interest" description="Disordered" evidence="1">
    <location>
        <begin position="57"/>
        <end position="105"/>
    </location>
</feature>
<dbReference type="Proteomes" id="UP000006591">
    <property type="component" value="Chromosome 3"/>
</dbReference>
<reference evidence="2" key="1">
    <citation type="submission" date="2015-04" db="UniProtKB">
        <authorList>
            <consortium name="EnsemblPlants"/>
        </authorList>
    </citation>
    <scope>IDENTIFICATION</scope>
    <source>
        <strain evidence="2">SL10</strain>
    </source>
</reference>
<feature type="compositionally biased region" description="Pro residues" evidence="1">
    <location>
        <begin position="87"/>
        <end position="96"/>
    </location>
</feature>
<keyword evidence="3" id="KW-1185">Reference proteome</keyword>
<evidence type="ECO:0000256" key="1">
    <source>
        <dbReference type="SAM" id="MobiDB-lite"/>
    </source>
</evidence>
<feature type="region of interest" description="Disordered" evidence="1">
    <location>
        <begin position="1"/>
        <end position="30"/>
    </location>
</feature>
<organism evidence="2">
    <name type="scientific">Oryza nivara</name>
    <name type="common">Indian wild rice</name>
    <name type="synonym">Oryza sativa f. spontanea</name>
    <dbReference type="NCBI Taxonomy" id="4536"/>
    <lineage>
        <taxon>Eukaryota</taxon>
        <taxon>Viridiplantae</taxon>
        <taxon>Streptophyta</taxon>
        <taxon>Embryophyta</taxon>
        <taxon>Tracheophyta</taxon>
        <taxon>Spermatophyta</taxon>
        <taxon>Magnoliopsida</taxon>
        <taxon>Liliopsida</taxon>
        <taxon>Poales</taxon>
        <taxon>Poaceae</taxon>
        <taxon>BOP clade</taxon>
        <taxon>Oryzoideae</taxon>
        <taxon>Oryzeae</taxon>
        <taxon>Oryzinae</taxon>
        <taxon>Oryza</taxon>
    </lineage>
</organism>